<gene>
    <name evidence="1" type="ORF">RDB_LOCUS31983</name>
</gene>
<proteinExistence type="predicted"/>
<accession>A0A8H2WFG2</accession>
<dbReference type="EMBL" id="CAJMWS010000207">
    <property type="protein sequence ID" value="CAE6378612.1"/>
    <property type="molecule type" value="Genomic_DNA"/>
</dbReference>
<protein>
    <submittedName>
        <fullName evidence="1">Uncharacterized protein</fullName>
    </submittedName>
</protein>
<evidence type="ECO:0000313" key="2">
    <source>
        <dbReference type="Proteomes" id="UP000663846"/>
    </source>
</evidence>
<name>A0A8H2WFG2_9AGAM</name>
<sequence>MCIHQDYDTHYSIAHDNHVYWLAALSSPLFSPTDMLLQPAASPRDLRDDHEVRNAYRAPNDGASLLVLLAYNHDDLAAGTGTEGDYALLTLSSHLRMAEVVVGDDDDGGGGDGGNQVGVR</sequence>
<comment type="caution">
    <text evidence="1">The sequence shown here is derived from an EMBL/GenBank/DDBJ whole genome shotgun (WGS) entry which is preliminary data.</text>
</comment>
<dbReference type="Proteomes" id="UP000663846">
    <property type="component" value="Unassembled WGS sequence"/>
</dbReference>
<organism evidence="1 2">
    <name type="scientific">Rhizoctonia solani</name>
    <dbReference type="NCBI Taxonomy" id="456999"/>
    <lineage>
        <taxon>Eukaryota</taxon>
        <taxon>Fungi</taxon>
        <taxon>Dikarya</taxon>
        <taxon>Basidiomycota</taxon>
        <taxon>Agaricomycotina</taxon>
        <taxon>Agaricomycetes</taxon>
        <taxon>Cantharellales</taxon>
        <taxon>Ceratobasidiaceae</taxon>
        <taxon>Rhizoctonia</taxon>
    </lineage>
</organism>
<reference evidence="1" key="1">
    <citation type="submission" date="2021-01" db="EMBL/GenBank/DDBJ databases">
        <authorList>
            <person name="Kaushik A."/>
        </authorList>
    </citation>
    <scope>NUCLEOTIDE SEQUENCE</scope>
    <source>
        <strain evidence="1">AG1-1C</strain>
    </source>
</reference>
<dbReference type="AlphaFoldDB" id="A0A8H2WFG2"/>
<evidence type="ECO:0000313" key="1">
    <source>
        <dbReference type="EMBL" id="CAE6378612.1"/>
    </source>
</evidence>